<dbReference type="RefSeq" id="XP_013323541.1">
    <property type="nucleotide sequence ID" value="XM_013468087.1"/>
</dbReference>
<evidence type="ECO:0000313" key="2">
    <source>
        <dbReference type="Proteomes" id="UP000053958"/>
    </source>
</evidence>
<dbReference type="GeneID" id="25321385"/>
<gene>
    <name evidence="1" type="ORF">T310_9450</name>
</gene>
<proteinExistence type="predicted"/>
<keyword evidence="2" id="KW-1185">Reference proteome</keyword>
<organism evidence="1 2">
    <name type="scientific">Rasamsonia emersonii (strain ATCC 16479 / CBS 393.64 / IMI 116815)</name>
    <dbReference type="NCBI Taxonomy" id="1408163"/>
    <lineage>
        <taxon>Eukaryota</taxon>
        <taxon>Fungi</taxon>
        <taxon>Dikarya</taxon>
        <taxon>Ascomycota</taxon>
        <taxon>Pezizomycotina</taxon>
        <taxon>Eurotiomycetes</taxon>
        <taxon>Eurotiomycetidae</taxon>
        <taxon>Eurotiales</taxon>
        <taxon>Trichocomaceae</taxon>
        <taxon>Rasamsonia</taxon>
    </lineage>
</organism>
<reference evidence="1 2" key="1">
    <citation type="submission" date="2015-04" db="EMBL/GenBank/DDBJ databases">
        <authorList>
            <person name="Heijne W.H."/>
            <person name="Fedorova N.D."/>
            <person name="Nierman W.C."/>
            <person name="Vollebregt A.W."/>
            <person name="Zhao Z."/>
            <person name="Wu L."/>
            <person name="Kumar M."/>
            <person name="Stam H."/>
            <person name="van den Berg M.A."/>
            <person name="Pel H.J."/>
        </authorList>
    </citation>
    <scope>NUCLEOTIDE SEQUENCE [LARGE SCALE GENOMIC DNA]</scope>
    <source>
        <strain evidence="1 2">CBS 393.64</strain>
    </source>
</reference>
<accession>A0A0F4YFJ5</accession>
<name>A0A0F4YFJ5_RASE3</name>
<sequence length="155" mass="17719">MNEELRRENIQCWMIEIHQLLGLEIEVRKNHNTPHYSHTSSFHSLFLSKGLLSKLDQSQWLLQSHVQVCQGSTSLRLRHKNIATQRADESAYLNLNAQLRDCGSALQNEAVLVVLFPCALSFCHLLDFRSCTSMLGGIISISLLDKRYLGDKLRL</sequence>
<evidence type="ECO:0000313" key="1">
    <source>
        <dbReference type="EMBL" id="KKA16929.1"/>
    </source>
</evidence>
<protein>
    <submittedName>
        <fullName evidence="1">Uncharacterized protein</fullName>
    </submittedName>
</protein>
<dbReference type="AlphaFoldDB" id="A0A0F4YFJ5"/>
<comment type="caution">
    <text evidence="1">The sequence shown here is derived from an EMBL/GenBank/DDBJ whole genome shotgun (WGS) entry which is preliminary data.</text>
</comment>
<dbReference type="EMBL" id="LASV01000728">
    <property type="protein sequence ID" value="KKA16929.1"/>
    <property type="molecule type" value="Genomic_DNA"/>
</dbReference>
<dbReference type="Proteomes" id="UP000053958">
    <property type="component" value="Unassembled WGS sequence"/>
</dbReference>